<proteinExistence type="predicted"/>
<evidence type="ECO:0000256" key="1">
    <source>
        <dbReference type="SAM" id="SignalP"/>
    </source>
</evidence>
<name>A0ABW4SVN4_9ACTN</name>
<evidence type="ECO:0008006" key="4">
    <source>
        <dbReference type="Google" id="ProtNLM"/>
    </source>
</evidence>
<protein>
    <recommendedName>
        <fullName evidence="4">DUF320 domain-containing protein</fullName>
    </recommendedName>
</protein>
<dbReference type="RefSeq" id="WP_379573727.1">
    <property type="nucleotide sequence ID" value="NZ_JBHUFV010000033.1"/>
</dbReference>
<reference evidence="3" key="1">
    <citation type="journal article" date="2019" name="Int. J. Syst. Evol. Microbiol.">
        <title>The Global Catalogue of Microorganisms (GCM) 10K type strain sequencing project: providing services to taxonomists for standard genome sequencing and annotation.</title>
        <authorList>
            <consortium name="The Broad Institute Genomics Platform"/>
            <consortium name="The Broad Institute Genome Sequencing Center for Infectious Disease"/>
            <person name="Wu L."/>
            <person name="Ma J."/>
        </authorList>
    </citation>
    <scope>NUCLEOTIDE SEQUENCE [LARGE SCALE GENOMIC DNA]</scope>
    <source>
        <strain evidence="3">ICMP 6774ER</strain>
    </source>
</reference>
<comment type="caution">
    <text evidence="2">The sequence shown here is derived from an EMBL/GenBank/DDBJ whole genome shotgun (WGS) entry which is preliminary data.</text>
</comment>
<accession>A0ABW4SVN4</accession>
<evidence type="ECO:0000313" key="2">
    <source>
        <dbReference type="EMBL" id="MFD1933692.1"/>
    </source>
</evidence>
<dbReference type="EMBL" id="JBHUFV010000033">
    <property type="protein sequence ID" value="MFD1933692.1"/>
    <property type="molecule type" value="Genomic_DNA"/>
</dbReference>
<organism evidence="2 3">
    <name type="scientific">Nonomuraea mangrovi</name>
    <dbReference type="NCBI Taxonomy" id="2316207"/>
    <lineage>
        <taxon>Bacteria</taxon>
        <taxon>Bacillati</taxon>
        <taxon>Actinomycetota</taxon>
        <taxon>Actinomycetes</taxon>
        <taxon>Streptosporangiales</taxon>
        <taxon>Streptosporangiaceae</taxon>
        <taxon>Nonomuraea</taxon>
    </lineage>
</organism>
<feature type="chain" id="PRO_5046361780" description="DUF320 domain-containing protein" evidence="1">
    <location>
        <begin position="25"/>
        <end position="57"/>
    </location>
</feature>
<gene>
    <name evidence="2" type="ORF">ACFSKW_19720</name>
</gene>
<keyword evidence="1" id="KW-0732">Signal</keyword>
<keyword evidence="3" id="KW-1185">Reference proteome</keyword>
<evidence type="ECO:0000313" key="3">
    <source>
        <dbReference type="Proteomes" id="UP001597368"/>
    </source>
</evidence>
<dbReference type="Proteomes" id="UP001597368">
    <property type="component" value="Unassembled WGS sequence"/>
</dbReference>
<feature type="signal peptide" evidence="1">
    <location>
        <begin position="1"/>
        <end position="24"/>
    </location>
</feature>
<sequence length="57" mass="5296">MKRFAIMTAGVALALGVAAAPAVAAAGAPAPFHASGNPVSDLLGKLLGGGGGLGKLL</sequence>